<keyword evidence="6" id="KW-1185">Reference proteome</keyword>
<evidence type="ECO:0000256" key="3">
    <source>
        <dbReference type="PROSITE-ProRule" id="PRU10038"/>
    </source>
</evidence>
<dbReference type="AlphaFoldDB" id="A0A1M7YIK5"/>
<dbReference type="Pfam" id="PF07859">
    <property type="entry name" value="Abhydrolase_3"/>
    <property type="match status" value="1"/>
</dbReference>
<evidence type="ECO:0000256" key="1">
    <source>
        <dbReference type="ARBA" id="ARBA00010515"/>
    </source>
</evidence>
<reference evidence="5 6" key="1">
    <citation type="submission" date="2016-12" db="EMBL/GenBank/DDBJ databases">
        <authorList>
            <person name="Song W.-J."/>
            <person name="Kurnit D.M."/>
        </authorList>
    </citation>
    <scope>NUCLEOTIDE SEQUENCE [LARGE SCALE GENOMIC DNA]</scope>
    <source>
        <strain evidence="5 6">DSM 12503</strain>
    </source>
</reference>
<evidence type="ECO:0000259" key="4">
    <source>
        <dbReference type="Pfam" id="PF07859"/>
    </source>
</evidence>
<dbReference type="Proteomes" id="UP000184612">
    <property type="component" value="Unassembled WGS sequence"/>
</dbReference>
<proteinExistence type="inferred from homology"/>
<dbReference type="PANTHER" id="PTHR48081">
    <property type="entry name" value="AB HYDROLASE SUPERFAMILY PROTEIN C4A8.06C"/>
    <property type="match status" value="1"/>
</dbReference>
<dbReference type="EMBL" id="FRFD01000011">
    <property type="protein sequence ID" value="SHO52474.1"/>
    <property type="molecule type" value="Genomic_DNA"/>
</dbReference>
<dbReference type="SUPFAM" id="SSF53474">
    <property type="entry name" value="alpha/beta-Hydrolases"/>
    <property type="match status" value="1"/>
</dbReference>
<evidence type="ECO:0000313" key="5">
    <source>
        <dbReference type="EMBL" id="SHO52474.1"/>
    </source>
</evidence>
<evidence type="ECO:0000313" key="6">
    <source>
        <dbReference type="Proteomes" id="UP000184612"/>
    </source>
</evidence>
<dbReference type="PANTHER" id="PTHR48081:SF8">
    <property type="entry name" value="ALPHA_BETA HYDROLASE FOLD-3 DOMAIN-CONTAINING PROTEIN-RELATED"/>
    <property type="match status" value="1"/>
</dbReference>
<dbReference type="InterPro" id="IPR033140">
    <property type="entry name" value="Lipase_GDXG_put_SER_AS"/>
</dbReference>
<accession>A0A1M7YIK5</accession>
<dbReference type="RefSeq" id="WP_073590316.1">
    <property type="nucleotide sequence ID" value="NZ_FRFD01000011.1"/>
</dbReference>
<dbReference type="GO" id="GO:0016787">
    <property type="term" value="F:hydrolase activity"/>
    <property type="evidence" value="ECO:0007669"/>
    <property type="project" value="UniProtKB-KW"/>
</dbReference>
<evidence type="ECO:0000256" key="2">
    <source>
        <dbReference type="ARBA" id="ARBA00022801"/>
    </source>
</evidence>
<protein>
    <submittedName>
        <fullName evidence="5">Acetyl esterase/lipase</fullName>
    </submittedName>
</protein>
<feature type="domain" description="Alpha/beta hydrolase fold-3" evidence="4">
    <location>
        <begin position="125"/>
        <end position="351"/>
    </location>
</feature>
<comment type="similarity">
    <text evidence="1">Belongs to the 'GDXG' lipolytic enzyme family.</text>
</comment>
<dbReference type="InterPro" id="IPR013094">
    <property type="entry name" value="AB_hydrolase_3"/>
</dbReference>
<sequence>MKRKYHEKLLEALKQNEKEEVVNGIKVLVKPIPEGGEPGDMDPRLYKSMKNVAMLVKFMPKPKKNQSILERIRPMRKMFNEYKGIQLVEEGVTTQYFNVNSADGYQVPVRVYKRTNAGTNLPMFAYYHGGGFFGGSADVVEQMCKVLVQNIDCAAFNVDYRLCPENHYPQPFDDCFFATKWAYDNAEKFGADKNKMAVSGDSAGGNLAAAVTLRDREEKTGMVKLQVLIYPAVNISGKKTEFYQGVDLSKYQRSKKHGKVLDATLSMMNSLLDGGGDINMLEQVYLQGNLNSDHIYASPLLDDMHDLPPVLLIFGEHDFLVFEDFAYARTFAKAGRKIKTIIYRGIGHGFADQIGVIPQAEDCMKEIASYMKEIL</sequence>
<organism evidence="5 6">
    <name type="scientific">Anaerocolumna xylanovorans DSM 12503</name>
    <dbReference type="NCBI Taxonomy" id="1121345"/>
    <lineage>
        <taxon>Bacteria</taxon>
        <taxon>Bacillati</taxon>
        <taxon>Bacillota</taxon>
        <taxon>Clostridia</taxon>
        <taxon>Lachnospirales</taxon>
        <taxon>Lachnospiraceae</taxon>
        <taxon>Anaerocolumna</taxon>
    </lineage>
</organism>
<name>A0A1M7YIK5_9FIRM</name>
<gene>
    <name evidence="5" type="ORF">SAMN02745217_03670</name>
</gene>
<dbReference type="Gene3D" id="3.40.50.1820">
    <property type="entry name" value="alpha/beta hydrolase"/>
    <property type="match status" value="1"/>
</dbReference>
<dbReference type="STRING" id="1121345.SAMN02745217_03670"/>
<dbReference type="InterPro" id="IPR029058">
    <property type="entry name" value="AB_hydrolase_fold"/>
</dbReference>
<dbReference type="PROSITE" id="PS01174">
    <property type="entry name" value="LIPASE_GDXG_SER"/>
    <property type="match status" value="1"/>
</dbReference>
<feature type="active site" evidence="3">
    <location>
        <position position="202"/>
    </location>
</feature>
<dbReference type="InterPro" id="IPR050300">
    <property type="entry name" value="GDXG_lipolytic_enzyme"/>
</dbReference>
<dbReference type="OrthoDB" id="24847at2"/>
<keyword evidence="2" id="KW-0378">Hydrolase</keyword>